<proteinExistence type="predicted"/>
<protein>
    <submittedName>
        <fullName evidence="1">Uncharacterized protein</fullName>
    </submittedName>
</protein>
<evidence type="ECO:0000313" key="2">
    <source>
        <dbReference type="Proteomes" id="UP000605970"/>
    </source>
</evidence>
<gene>
    <name evidence="1" type="ORF">Mgra_00006466</name>
</gene>
<dbReference type="EMBL" id="JABEBT010000063">
    <property type="protein sequence ID" value="KAF7634168.1"/>
    <property type="molecule type" value="Genomic_DNA"/>
</dbReference>
<dbReference type="AlphaFoldDB" id="A0A8S9ZLW1"/>
<dbReference type="Proteomes" id="UP000605970">
    <property type="component" value="Unassembled WGS sequence"/>
</dbReference>
<accession>A0A8S9ZLW1</accession>
<reference evidence="1" key="1">
    <citation type="journal article" date="2020" name="Ecol. Evol.">
        <title>Genome structure and content of the rice root-knot nematode (Meloidogyne graminicola).</title>
        <authorList>
            <person name="Phan N.T."/>
            <person name="Danchin E.G.J."/>
            <person name="Klopp C."/>
            <person name="Perfus-Barbeoch L."/>
            <person name="Kozlowski D.K."/>
            <person name="Koutsovoulos G.D."/>
            <person name="Lopez-Roques C."/>
            <person name="Bouchez O."/>
            <person name="Zahm M."/>
            <person name="Besnard G."/>
            <person name="Bellafiore S."/>
        </authorList>
    </citation>
    <scope>NUCLEOTIDE SEQUENCE</scope>
    <source>
        <strain evidence="1">VN-18</strain>
    </source>
</reference>
<organism evidence="1 2">
    <name type="scientific">Meloidogyne graminicola</name>
    <dbReference type="NCBI Taxonomy" id="189291"/>
    <lineage>
        <taxon>Eukaryota</taxon>
        <taxon>Metazoa</taxon>
        <taxon>Ecdysozoa</taxon>
        <taxon>Nematoda</taxon>
        <taxon>Chromadorea</taxon>
        <taxon>Rhabditida</taxon>
        <taxon>Tylenchina</taxon>
        <taxon>Tylenchomorpha</taxon>
        <taxon>Tylenchoidea</taxon>
        <taxon>Meloidogynidae</taxon>
        <taxon>Meloidogyninae</taxon>
        <taxon>Meloidogyne</taxon>
    </lineage>
</organism>
<evidence type="ECO:0000313" key="1">
    <source>
        <dbReference type="EMBL" id="KAF7634168.1"/>
    </source>
</evidence>
<keyword evidence="2" id="KW-1185">Reference proteome</keyword>
<comment type="caution">
    <text evidence="1">The sequence shown here is derived from an EMBL/GenBank/DDBJ whole genome shotgun (WGS) entry which is preliminary data.</text>
</comment>
<name>A0A8S9ZLW1_9BILA</name>
<sequence>MERLEDEQTDNSENMVIIGKNSVKYIANGSTNK</sequence>